<gene>
    <name evidence="1" type="ORF">KGMB01110_22280</name>
</gene>
<keyword evidence="2" id="KW-1185">Reference proteome</keyword>
<dbReference type="Proteomes" id="UP000265643">
    <property type="component" value="Unassembled WGS sequence"/>
</dbReference>
<dbReference type="EMBL" id="BHGK01000001">
    <property type="protein sequence ID" value="GCA67792.1"/>
    <property type="molecule type" value="Genomic_DNA"/>
</dbReference>
<comment type="caution">
    <text evidence="1">The sequence shown here is derived from an EMBL/GenBank/DDBJ whole genome shotgun (WGS) entry which is preliminary data.</text>
</comment>
<sequence>MNHLTDAAHESMQNSEAAVTYIVEALFSQIFELDGTTEVMISENIKKGCPHIWTDANFRIVTNRLLDWWMHNMPYLYLAMLEDKKFTDVLYENLKKVVACDKAGRLTERTYKEDGSVRKSTLAEDTLFHVNFTKFNDVLYKELAAGLEKSMHSLDVISDRVDDFVNGLTATKRDHISYIVCNFMYLLFELMHNNALYDWLEAISRYYQEMVTSHAAVYDEDADNPGDFA</sequence>
<reference evidence="2" key="1">
    <citation type="submission" date="2018-09" db="EMBL/GenBank/DDBJ databases">
        <title>Draft Genome Sequence of Mediterraneibacter sp. KCTC 15684.</title>
        <authorList>
            <person name="Kim J.S."/>
            <person name="Han K.I."/>
            <person name="Suh M.K."/>
            <person name="Lee K.C."/>
            <person name="Eom M.K."/>
            <person name="Lee J.H."/>
            <person name="Park S.H."/>
            <person name="Kang S.W."/>
            <person name="Park J.E."/>
            <person name="Oh B.S."/>
            <person name="Yu S.Y."/>
            <person name="Choi S.H."/>
            <person name="Lee D.H."/>
            <person name="Yoon H."/>
            <person name="Kim B."/>
            <person name="Yang S.J."/>
            <person name="Lee J.S."/>
        </authorList>
    </citation>
    <scope>NUCLEOTIDE SEQUENCE [LARGE SCALE GENOMIC DNA]</scope>
    <source>
        <strain evidence="2">KCTC 15684</strain>
    </source>
</reference>
<evidence type="ECO:0000313" key="1">
    <source>
        <dbReference type="EMBL" id="GCA67792.1"/>
    </source>
</evidence>
<accession>A0A391PLE2</accession>
<evidence type="ECO:0000313" key="2">
    <source>
        <dbReference type="Proteomes" id="UP000265643"/>
    </source>
</evidence>
<dbReference type="RefSeq" id="WP_119298432.1">
    <property type="nucleotide sequence ID" value="NZ_BHGK01000001.1"/>
</dbReference>
<organism evidence="1 2">
    <name type="scientific">Mediterraneibacter butyricigenes</name>
    <dbReference type="NCBI Taxonomy" id="2316025"/>
    <lineage>
        <taxon>Bacteria</taxon>
        <taxon>Bacillati</taxon>
        <taxon>Bacillota</taxon>
        <taxon>Clostridia</taxon>
        <taxon>Lachnospirales</taxon>
        <taxon>Lachnospiraceae</taxon>
        <taxon>Mediterraneibacter</taxon>
    </lineage>
</organism>
<protein>
    <submittedName>
        <fullName evidence="1">Uncharacterized protein</fullName>
    </submittedName>
</protein>
<name>A0A391PLE2_9FIRM</name>
<dbReference type="AlphaFoldDB" id="A0A391PLE2"/>
<proteinExistence type="predicted"/>